<evidence type="ECO:0000313" key="1">
    <source>
        <dbReference type="EMBL" id="KAK4009564.1"/>
    </source>
</evidence>
<gene>
    <name evidence="1" type="ORF">OUZ56_018698</name>
</gene>
<reference evidence="1 2" key="1">
    <citation type="journal article" date="2023" name="Nucleic Acids Res.">
        <title>The hologenome of Daphnia magna reveals possible DNA methylation and microbiome-mediated evolution of the host genome.</title>
        <authorList>
            <person name="Chaturvedi A."/>
            <person name="Li X."/>
            <person name="Dhandapani V."/>
            <person name="Marshall H."/>
            <person name="Kissane S."/>
            <person name="Cuenca-Cambronero M."/>
            <person name="Asole G."/>
            <person name="Calvet F."/>
            <person name="Ruiz-Romero M."/>
            <person name="Marangio P."/>
            <person name="Guigo R."/>
            <person name="Rago D."/>
            <person name="Mirbahai L."/>
            <person name="Eastwood N."/>
            <person name="Colbourne J.K."/>
            <person name="Zhou J."/>
            <person name="Mallon E."/>
            <person name="Orsini L."/>
        </authorList>
    </citation>
    <scope>NUCLEOTIDE SEQUENCE [LARGE SCALE GENOMIC DNA]</scope>
    <source>
        <strain evidence="1">LRV0_1</strain>
    </source>
</reference>
<dbReference type="PANTHER" id="PTHR33194">
    <property type="entry name" value="ZINC KNUCKLE DOMAINCONTAINING PROTEIN"/>
    <property type="match status" value="1"/>
</dbReference>
<proteinExistence type="predicted"/>
<accession>A0ABQ9ZA47</accession>
<sequence length="228" mass="26632">MAERPMFHYKEPENFRGTPEENAIEWIDRFERIGRHNRWSNNDLARAIDVSLEGAAHKWFIGLEARNAHPEHWEDQMVQVAETDDEPAHYREVRGLKTLFLMQFVAPDMDEEVRIDHLFRGLSPTLYERLYMLDIRSCEEFLEEASLHVDAVKTAYERGYEDARRECEKPAVGAVDLDKDTLREAARKKDPKAACAVIGRGSYYGNEQWRSSADRRNLDWWTTGGWVG</sequence>
<name>A0ABQ9ZA47_9CRUS</name>
<keyword evidence="2" id="KW-1185">Reference proteome</keyword>
<comment type="caution">
    <text evidence="1">The sequence shown here is derived from an EMBL/GenBank/DDBJ whole genome shotgun (WGS) entry which is preliminary data.</text>
</comment>
<dbReference type="EMBL" id="JAOYFB010000003">
    <property type="protein sequence ID" value="KAK4009564.1"/>
    <property type="molecule type" value="Genomic_DNA"/>
</dbReference>
<protein>
    <recommendedName>
        <fullName evidence="3">Retrotransposon gag domain-containing protein</fullName>
    </recommendedName>
</protein>
<dbReference type="PANTHER" id="PTHR33194:SF4">
    <property type="entry name" value="CCHC-TYPE DOMAIN-CONTAINING PROTEIN"/>
    <property type="match status" value="1"/>
</dbReference>
<dbReference type="Proteomes" id="UP001234178">
    <property type="component" value="Unassembled WGS sequence"/>
</dbReference>
<evidence type="ECO:0000313" key="2">
    <source>
        <dbReference type="Proteomes" id="UP001234178"/>
    </source>
</evidence>
<organism evidence="1 2">
    <name type="scientific">Daphnia magna</name>
    <dbReference type="NCBI Taxonomy" id="35525"/>
    <lineage>
        <taxon>Eukaryota</taxon>
        <taxon>Metazoa</taxon>
        <taxon>Ecdysozoa</taxon>
        <taxon>Arthropoda</taxon>
        <taxon>Crustacea</taxon>
        <taxon>Branchiopoda</taxon>
        <taxon>Diplostraca</taxon>
        <taxon>Cladocera</taxon>
        <taxon>Anomopoda</taxon>
        <taxon>Daphniidae</taxon>
        <taxon>Daphnia</taxon>
    </lineage>
</organism>
<evidence type="ECO:0008006" key="3">
    <source>
        <dbReference type="Google" id="ProtNLM"/>
    </source>
</evidence>